<evidence type="ECO:0000313" key="10">
    <source>
        <dbReference type="Proteomes" id="UP000236286"/>
    </source>
</evidence>
<feature type="modified residue" description="4-aspartylphosphate" evidence="6">
    <location>
        <position position="59"/>
    </location>
</feature>
<keyword evidence="1 6" id="KW-0597">Phosphoprotein</keyword>
<dbReference type="InterPro" id="IPR036388">
    <property type="entry name" value="WH-like_DNA-bd_sf"/>
</dbReference>
<feature type="domain" description="Response regulatory" evidence="8">
    <location>
        <begin position="10"/>
        <end position="126"/>
    </location>
</feature>
<dbReference type="InterPro" id="IPR039420">
    <property type="entry name" value="WalR-like"/>
</dbReference>
<protein>
    <submittedName>
        <fullName evidence="9">DNA-binding response regulator</fullName>
    </submittedName>
</protein>
<dbReference type="Proteomes" id="UP000236286">
    <property type="component" value="Unassembled WGS sequence"/>
</dbReference>
<evidence type="ECO:0000256" key="1">
    <source>
        <dbReference type="ARBA" id="ARBA00022553"/>
    </source>
</evidence>
<keyword evidence="3" id="KW-0805">Transcription regulation</keyword>
<dbReference type="Gene3D" id="1.10.10.10">
    <property type="entry name" value="Winged helix-like DNA-binding domain superfamily/Winged helix DNA-binding domain"/>
    <property type="match status" value="1"/>
</dbReference>
<evidence type="ECO:0000256" key="4">
    <source>
        <dbReference type="ARBA" id="ARBA00023125"/>
    </source>
</evidence>
<evidence type="ECO:0000313" key="9">
    <source>
        <dbReference type="EMBL" id="PNG24912.1"/>
    </source>
</evidence>
<dbReference type="GO" id="GO:0006355">
    <property type="term" value="P:regulation of DNA-templated transcription"/>
    <property type="evidence" value="ECO:0007669"/>
    <property type="project" value="InterPro"/>
</dbReference>
<dbReference type="PANTHER" id="PTHR48111:SF1">
    <property type="entry name" value="TWO-COMPONENT RESPONSE REGULATOR ORR33"/>
    <property type="match status" value="1"/>
</dbReference>
<gene>
    <name evidence="9" type="ORF">CR492_16320</name>
</gene>
<dbReference type="Pfam" id="PF00072">
    <property type="entry name" value="Response_reg"/>
    <property type="match status" value="1"/>
</dbReference>
<dbReference type="SUPFAM" id="SSF52172">
    <property type="entry name" value="CheY-like"/>
    <property type="match status" value="1"/>
</dbReference>
<dbReference type="OrthoDB" id="5292887at2"/>
<accession>A0A2J7TDR8</accession>
<organism evidence="9 10">
    <name type="scientific">Methylocella silvestris</name>
    <dbReference type="NCBI Taxonomy" id="199596"/>
    <lineage>
        <taxon>Bacteria</taxon>
        <taxon>Pseudomonadati</taxon>
        <taxon>Pseudomonadota</taxon>
        <taxon>Alphaproteobacteria</taxon>
        <taxon>Hyphomicrobiales</taxon>
        <taxon>Beijerinckiaceae</taxon>
        <taxon>Methylocella</taxon>
    </lineage>
</organism>
<dbReference type="RefSeq" id="WP_102844796.1">
    <property type="nucleotide sequence ID" value="NZ_PDZR01000022.1"/>
</dbReference>
<dbReference type="CDD" id="cd06170">
    <property type="entry name" value="LuxR_C_like"/>
    <property type="match status" value="1"/>
</dbReference>
<evidence type="ECO:0000256" key="5">
    <source>
        <dbReference type="ARBA" id="ARBA00023163"/>
    </source>
</evidence>
<evidence type="ECO:0000256" key="6">
    <source>
        <dbReference type="PROSITE-ProRule" id="PRU00169"/>
    </source>
</evidence>
<dbReference type="CDD" id="cd19920">
    <property type="entry name" value="REC_PA4781-like"/>
    <property type="match status" value="1"/>
</dbReference>
<comment type="caution">
    <text evidence="9">The sequence shown here is derived from an EMBL/GenBank/DDBJ whole genome shotgun (WGS) entry which is preliminary data.</text>
</comment>
<evidence type="ECO:0000256" key="2">
    <source>
        <dbReference type="ARBA" id="ARBA00023012"/>
    </source>
</evidence>
<dbReference type="GO" id="GO:0005829">
    <property type="term" value="C:cytosol"/>
    <property type="evidence" value="ECO:0007669"/>
    <property type="project" value="TreeGrafter"/>
</dbReference>
<dbReference type="Gene3D" id="3.40.50.2300">
    <property type="match status" value="1"/>
</dbReference>
<proteinExistence type="predicted"/>
<dbReference type="SUPFAM" id="SSF46894">
    <property type="entry name" value="C-terminal effector domain of the bipartite response regulators"/>
    <property type="match status" value="1"/>
</dbReference>
<dbReference type="PROSITE" id="PS50110">
    <property type="entry name" value="RESPONSE_REGULATORY"/>
    <property type="match status" value="1"/>
</dbReference>
<dbReference type="GO" id="GO:0000976">
    <property type="term" value="F:transcription cis-regulatory region binding"/>
    <property type="evidence" value="ECO:0007669"/>
    <property type="project" value="TreeGrafter"/>
</dbReference>
<keyword evidence="4 9" id="KW-0238">DNA-binding</keyword>
<feature type="domain" description="HTH luxR-type" evidence="7">
    <location>
        <begin position="237"/>
        <end position="302"/>
    </location>
</feature>
<dbReference type="EMBL" id="PDZR01000022">
    <property type="protein sequence ID" value="PNG24912.1"/>
    <property type="molecule type" value="Genomic_DNA"/>
</dbReference>
<keyword evidence="2" id="KW-0902">Two-component regulatory system</keyword>
<dbReference type="InterPro" id="IPR011006">
    <property type="entry name" value="CheY-like_superfamily"/>
</dbReference>
<dbReference type="PRINTS" id="PR00038">
    <property type="entry name" value="HTHLUXR"/>
</dbReference>
<evidence type="ECO:0000259" key="7">
    <source>
        <dbReference type="PROSITE" id="PS50043"/>
    </source>
</evidence>
<dbReference type="GO" id="GO:0000156">
    <property type="term" value="F:phosphorelay response regulator activity"/>
    <property type="evidence" value="ECO:0007669"/>
    <property type="project" value="TreeGrafter"/>
</dbReference>
<dbReference type="InterPro" id="IPR000792">
    <property type="entry name" value="Tscrpt_reg_LuxR_C"/>
</dbReference>
<evidence type="ECO:0000259" key="8">
    <source>
        <dbReference type="PROSITE" id="PS50110"/>
    </source>
</evidence>
<evidence type="ECO:0000256" key="3">
    <source>
        <dbReference type="ARBA" id="ARBA00023015"/>
    </source>
</evidence>
<dbReference type="AlphaFoldDB" id="A0A2J7TDR8"/>
<sequence length="306" mass="33435">MGESLKRRDKILTIDDTPETLAFLTEALEREGLTVFAAIDGQSALNSLAEITPDLILLDARMPSMDGFQLCRRIKQEPHFSHVPIIFMTGLTESEHVIEGLAAGGVDYVTKPIVIGELVARIKVHLANARIAYGARSALDATGRCLMALNESGELLWSTPQAERLLSAEIGEAGWIDAGNLRRLSLLRQDIGLGSKCAVLQFGSRRIECQFLSRTGPDEFLYRLKEADSEAGDGAQRLKEAMTLTSREAEVLVWLAAGKSNRDISAILSISPRTVNKHLEQIFRKLGVENRAAAAVMAVQTLAARL</sequence>
<name>A0A2J7TDR8_METSI</name>
<keyword evidence="5" id="KW-0804">Transcription</keyword>
<reference evidence="9 10" key="1">
    <citation type="submission" date="2017-10" db="EMBL/GenBank/DDBJ databases">
        <title>Genome announcement of Methylocella silvestris TVC from permafrost.</title>
        <authorList>
            <person name="Wang J."/>
            <person name="Geng K."/>
            <person name="Ul-Haque F."/>
            <person name="Crombie A.T."/>
            <person name="Street L.E."/>
            <person name="Wookey P.A."/>
            <person name="Murrell J.C."/>
            <person name="Pratscher J."/>
        </authorList>
    </citation>
    <scope>NUCLEOTIDE SEQUENCE [LARGE SCALE GENOMIC DNA]</scope>
    <source>
        <strain evidence="9 10">TVC</strain>
    </source>
</reference>
<dbReference type="Pfam" id="PF00196">
    <property type="entry name" value="GerE"/>
    <property type="match status" value="1"/>
</dbReference>
<dbReference type="InterPro" id="IPR016032">
    <property type="entry name" value="Sig_transdc_resp-reg_C-effctor"/>
</dbReference>
<dbReference type="FunFam" id="1.10.10.10:FF:000153">
    <property type="entry name" value="LuxR family transcriptional regulator"/>
    <property type="match status" value="1"/>
</dbReference>
<dbReference type="PANTHER" id="PTHR48111">
    <property type="entry name" value="REGULATOR OF RPOS"/>
    <property type="match status" value="1"/>
</dbReference>
<dbReference type="PROSITE" id="PS50043">
    <property type="entry name" value="HTH_LUXR_2"/>
    <property type="match status" value="1"/>
</dbReference>
<dbReference type="InterPro" id="IPR001789">
    <property type="entry name" value="Sig_transdc_resp-reg_receiver"/>
</dbReference>
<dbReference type="GO" id="GO:0032993">
    <property type="term" value="C:protein-DNA complex"/>
    <property type="evidence" value="ECO:0007669"/>
    <property type="project" value="TreeGrafter"/>
</dbReference>
<dbReference type="SMART" id="SM00448">
    <property type="entry name" value="REC"/>
    <property type="match status" value="1"/>
</dbReference>
<dbReference type="SMART" id="SM00421">
    <property type="entry name" value="HTH_LUXR"/>
    <property type="match status" value="1"/>
</dbReference>